<dbReference type="GO" id="GO:0000775">
    <property type="term" value="C:chromosome, centromeric region"/>
    <property type="evidence" value="ECO:0007669"/>
    <property type="project" value="UniProtKB-SubCell"/>
</dbReference>
<evidence type="ECO:0000313" key="8">
    <source>
        <dbReference type="EMBL" id="KAF2649030.1"/>
    </source>
</evidence>
<dbReference type="InterPro" id="IPR025204">
    <property type="entry name" value="CENP-L"/>
</dbReference>
<dbReference type="PANTHER" id="PTHR31740:SF2">
    <property type="entry name" value="CENTROMERE PROTEIN L"/>
    <property type="match status" value="1"/>
</dbReference>
<protein>
    <recommendedName>
        <fullName evidence="10">Kinetochore complex Sim4 subunit Fta1-domain-containing protein</fullName>
    </recommendedName>
</protein>
<evidence type="ECO:0000256" key="1">
    <source>
        <dbReference type="ARBA" id="ARBA00004123"/>
    </source>
</evidence>
<evidence type="ECO:0000256" key="6">
    <source>
        <dbReference type="ARBA" id="ARBA00023328"/>
    </source>
</evidence>
<comment type="subcellular location">
    <subcellularLocation>
        <location evidence="2">Chromosome</location>
        <location evidence="2">Centromere</location>
    </subcellularLocation>
    <subcellularLocation>
        <location evidence="1">Nucleus</location>
    </subcellularLocation>
</comment>
<keyword evidence="4" id="KW-0158">Chromosome</keyword>
<feature type="compositionally biased region" description="Polar residues" evidence="7">
    <location>
        <begin position="388"/>
        <end position="398"/>
    </location>
</feature>
<dbReference type="GO" id="GO:0005634">
    <property type="term" value="C:nucleus"/>
    <property type="evidence" value="ECO:0007669"/>
    <property type="project" value="UniProtKB-SubCell"/>
</dbReference>
<gene>
    <name evidence="8" type="ORF">K491DRAFT_698445</name>
</gene>
<evidence type="ECO:0000256" key="7">
    <source>
        <dbReference type="SAM" id="MobiDB-lite"/>
    </source>
</evidence>
<name>A0A6A6SN43_9PLEO</name>
<evidence type="ECO:0008006" key="10">
    <source>
        <dbReference type="Google" id="ProtNLM"/>
    </source>
</evidence>
<keyword evidence="5" id="KW-0539">Nucleus</keyword>
<dbReference type="OrthoDB" id="8864979at2759"/>
<feature type="region of interest" description="Disordered" evidence="7">
    <location>
        <begin position="339"/>
        <end position="398"/>
    </location>
</feature>
<sequence length="398" mass="43664">MEVATEPYPLYNRTYHLYRVSPLHHGDSPLLQDQSLRTHAQRLRSRLKGDSIRGVEVDFVGTEGALPNLGPLERCNWDIIGDEDAWIEKQRQLVDPDASEVAASVAPEQARGLDISLEYERTSYNALLLRDPGTTSSPEGFTSLPLLMIKMPAPIREVVLNYLRTTFDAHISPLKLAPSFLTSTLETYFRHLGASTSTQPIRDVIRQLQLQLSFPTSTTLLKHLDITIATHDVTGFVTRGKRIANSTQTPFTSAISHYLRKHLALNLSHPKVQISKVTCGAFTLATDRLKLLVPDISDTSTTEDNDIPDLSPSQAAAEEFYTALVREATGTGKFLAQELAPVRASSPPSSDGNAALPEGRGRKRAVSTTGSVNNNSKRSRARGKENGRASQDVNMGGL</sequence>
<evidence type="ECO:0000256" key="5">
    <source>
        <dbReference type="ARBA" id="ARBA00023242"/>
    </source>
</evidence>
<comment type="similarity">
    <text evidence="3">Belongs to the CENP-L/IML3 family.</text>
</comment>
<dbReference type="PANTHER" id="PTHR31740">
    <property type="entry name" value="CENTROMERE PROTEIN L"/>
    <property type="match status" value="1"/>
</dbReference>
<dbReference type="Pfam" id="PF13092">
    <property type="entry name" value="CENP-L"/>
    <property type="match status" value="1"/>
</dbReference>
<keyword evidence="6" id="KW-0137">Centromere</keyword>
<reference evidence="8" key="1">
    <citation type="journal article" date="2020" name="Stud. Mycol.">
        <title>101 Dothideomycetes genomes: a test case for predicting lifestyles and emergence of pathogens.</title>
        <authorList>
            <person name="Haridas S."/>
            <person name="Albert R."/>
            <person name="Binder M."/>
            <person name="Bloem J."/>
            <person name="Labutti K."/>
            <person name="Salamov A."/>
            <person name="Andreopoulos B."/>
            <person name="Baker S."/>
            <person name="Barry K."/>
            <person name="Bills G."/>
            <person name="Bluhm B."/>
            <person name="Cannon C."/>
            <person name="Castanera R."/>
            <person name="Culley D."/>
            <person name="Daum C."/>
            <person name="Ezra D."/>
            <person name="Gonzalez J."/>
            <person name="Henrissat B."/>
            <person name="Kuo A."/>
            <person name="Liang C."/>
            <person name="Lipzen A."/>
            <person name="Lutzoni F."/>
            <person name="Magnuson J."/>
            <person name="Mondo S."/>
            <person name="Nolan M."/>
            <person name="Ohm R."/>
            <person name="Pangilinan J."/>
            <person name="Park H.-J."/>
            <person name="Ramirez L."/>
            <person name="Alfaro M."/>
            <person name="Sun H."/>
            <person name="Tritt A."/>
            <person name="Yoshinaga Y."/>
            <person name="Zwiers L.-H."/>
            <person name="Turgeon B."/>
            <person name="Goodwin S."/>
            <person name="Spatafora J."/>
            <person name="Crous P."/>
            <person name="Grigoriev I."/>
        </authorList>
    </citation>
    <scope>NUCLEOTIDE SEQUENCE</scope>
    <source>
        <strain evidence="8">CBS 122681</strain>
    </source>
</reference>
<evidence type="ECO:0000256" key="2">
    <source>
        <dbReference type="ARBA" id="ARBA00004584"/>
    </source>
</evidence>
<dbReference type="EMBL" id="MU004510">
    <property type="protein sequence ID" value="KAF2649030.1"/>
    <property type="molecule type" value="Genomic_DNA"/>
</dbReference>
<dbReference type="AlphaFoldDB" id="A0A6A6SN43"/>
<keyword evidence="9" id="KW-1185">Reference proteome</keyword>
<organism evidence="8 9">
    <name type="scientific">Lophiostoma macrostomum CBS 122681</name>
    <dbReference type="NCBI Taxonomy" id="1314788"/>
    <lineage>
        <taxon>Eukaryota</taxon>
        <taxon>Fungi</taxon>
        <taxon>Dikarya</taxon>
        <taxon>Ascomycota</taxon>
        <taxon>Pezizomycotina</taxon>
        <taxon>Dothideomycetes</taxon>
        <taxon>Pleosporomycetidae</taxon>
        <taxon>Pleosporales</taxon>
        <taxon>Lophiostomataceae</taxon>
        <taxon>Lophiostoma</taxon>
    </lineage>
</organism>
<proteinExistence type="inferred from homology"/>
<evidence type="ECO:0000256" key="3">
    <source>
        <dbReference type="ARBA" id="ARBA00011060"/>
    </source>
</evidence>
<evidence type="ECO:0000256" key="4">
    <source>
        <dbReference type="ARBA" id="ARBA00022454"/>
    </source>
</evidence>
<dbReference type="Proteomes" id="UP000799324">
    <property type="component" value="Unassembled WGS sequence"/>
</dbReference>
<feature type="compositionally biased region" description="Polar residues" evidence="7">
    <location>
        <begin position="366"/>
        <end position="376"/>
    </location>
</feature>
<evidence type="ECO:0000313" key="9">
    <source>
        <dbReference type="Proteomes" id="UP000799324"/>
    </source>
</evidence>
<accession>A0A6A6SN43</accession>